<dbReference type="PANTHER" id="PTHR33129:SF1">
    <property type="entry name" value="ATP-BINDING PROTEIN"/>
    <property type="match status" value="1"/>
</dbReference>
<dbReference type="VEuPathDB" id="FungiDB:FUN_016644"/>
<dbReference type="PANTHER" id="PTHR33129">
    <property type="entry name" value="PROTEIN KINASE DOMAIN-CONTAINING PROTEIN-RELATED"/>
    <property type="match status" value="1"/>
</dbReference>
<organism evidence="1 2">
    <name type="scientific">Rhizophagus irregularis</name>
    <dbReference type="NCBI Taxonomy" id="588596"/>
    <lineage>
        <taxon>Eukaryota</taxon>
        <taxon>Fungi</taxon>
        <taxon>Fungi incertae sedis</taxon>
        <taxon>Mucoromycota</taxon>
        <taxon>Glomeromycotina</taxon>
        <taxon>Glomeromycetes</taxon>
        <taxon>Glomerales</taxon>
        <taxon>Glomeraceae</taxon>
        <taxon>Rhizophagus</taxon>
    </lineage>
</organism>
<comment type="caution">
    <text evidence="1">The sequence shown here is derived from an EMBL/GenBank/DDBJ whole genome shotgun (WGS) entry which is preliminary data.</text>
</comment>
<dbReference type="Proteomes" id="UP000233469">
    <property type="component" value="Unassembled WGS sequence"/>
</dbReference>
<accession>A0A2N1MP94</accession>
<reference evidence="1 2" key="2">
    <citation type="submission" date="2017-10" db="EMBL/GenBank/DDBJ databases">
        <title>Extensive intraspecific genome diversity in a model arbuscular mycorrhizal fungus.</title>
        <authorList>
            <person name="Chen E.C.H."/>
            <person name="Morin E."/>
            <person name="Baudet D."/>
            <person name="Noel J."/>
            <person name="Ndikumana S."/>
            <person name="Charron P."/>
            <person name="St-Onge C."/>
            <person name="Giorgi J."/>
            <person name="Grigoriev I.V."/>
            <person name="Roux C."/>
            <person name="Martin F.M."/>
            <person name="Corradi N."/>
        </authorList>
    </citation>
    <scope>NUCLEOTIDE SEQUENCE [LARGE SCALE GENOMIC DNA]</scope>
    <source>
        <strain evidence="1 2">C2</strain>
    </source>
</reference>
<dbReference type="SUPFAM" id="SSF52540">
    <property type="entry name" value="P-loop containing nucleoside triphosphate hydrolases"/>
    <property type="match status" value="1"/>
</dbReference>
<proteinExistence type="predicted"/>
<dbReference type="VEuPathDB" id="FungiDB:RhiirFUN_013362"/>
<sequence length="218" mass="25913">MSSIFTNIDKLTFTNEEKTELRIFFTGKDTTKVEEVLSSITKDEEKVEFLREYKRVYKLRDEHQVQSNICKYRKLEKFWKDLKNASIVNDFLYLPDSKEPYLFICECYDDLKSVIIDDKIKRVRITGNPGIGKTYFSYYLLHILSKLKKTVIYHKANKNPALFGEERVLYSETLFAFKEYLDDPEVWYIVDGQHPTEYDAKTIVVSSPEKSHYKDFDK</sequence>
<protein>
    <recommendedName>
        <fullName evidence="3">Crinkler family protein</fullName>
    </recommendedName>
</protein>
<name>A0A2N1MP94_9GLOM</name>
<dbReference type="AlphaFoldDB" id="A0A2N1MP94"/>
<gene>
    <name evidence="1" type="ORF">RhiirC2_855019</name>
</gene>
<reference evidence="1 2" key="1">
    <citation type="submission" date="2016-04" db="EMBL/GenBank/DDBJ databases">
        <title>Genome analyses suggest a sexual origin of heterokaryosis in a supposedly ancient asexual fungus.</title>
        <authorList>
            <person name="Ropars J."/>
            <person name="Sedzielewska K."/>
            <person name="Noel J."/>
            <person name="Charron P."/>
            <person name="Farinelli L."/>
            <person name="Marton T."/>
            <person name="Kruger M."/>
            <person name="Pelin A."/>
            <person name="Brachmann A."/>
            <person name="Corradi N."/>
        </authorList>
    </citation>
    <scope>NUCLEOTIDE SEQUENCE [LARGE SCALE GENOMIC DNA]</scope>
    <source>
        <strain evidence="1 2">C2</strain>
    </source>
</reference>
<evidence type="ECO:0000313" key="2">
    <source>
        <dbReference type="Proteomes" id="UP000233469"/>
    </source>
</evidence>
<dbReference type="EMBL" id="LLXL01001657">
    <property type="protein sequence ID" value="PKK63426.1"/>
    <property type="molecule type" value="Genomic_DNA"/>
</dbReference>
<evidence type="ECO:0000313" key="1">
    <source>
        <dbReference type="EMBL" id="PKK63426.1"/>
    </source>
</evidence>
<dbReference type="InterPro" id="IPR027417">
    <property type="entry name" value="P-loop_NTPase"/>
</dbReference>
<dbReference type="VEuPathDB" id="FungiDB:RhiirA1_540852"/>
<evidence type="ECO:0008006" key="3">
    <source>
        <dbReference type="Google" id="ProtNLM"/>
    </source>
</evidence>
<dbReference type="InterPro" id="IPR052980">
    <property type="entry name" value="Crinkler_effector"/>
</dbReference>